<accession>A0A078KXD7</accession>
<dbReference type="OrthoDB" id="9979445at2"/>
<dbReference type="Proteomes" id="UP000044071">
    <property type="component" value="Unassembled WGS sequence"/>
</dbReference>
<name>A0A078KXD7_9GAMM</name>
<reference evidence="1 2" key="1">
    <citation type="submission" date="2014-06" db="EMBL/GenBank/DDBJ databases">
        <authorList>
            <person name="Urmite Genomes Urmite Genomes"/>
        </authorList>
    </citation>
    <scope>NUCLEOTIDE SEQUENCE [LARGE SCALE GENOMIC DNA]</scope>
</reference>
<dbReference type="RefSeq" id="WP_043872913.1">
    <property type="nucleotide sequence ID" value="NZ_CCVW01000001.1"/>
</dbReference>
<dbReference type="EMBL" id="CCSB01000001">
    <property type="protein sequence ID" value="CDZ76363.1"/>
    <property type="molecule type" value="Genomic_DNA"/>
</dbReference>
<proteinExistence type="predicted"/>
<keyword evidence="2" id="KW-1185">Reference proteome</keyword>
<gene>
    <name evidence="1" type="ORF">BN59_00631</name>
</gene>
<dbReference type="STRING" id="1034943.BN59_00631"/>
<evidence type="ECO:0000313" key="1">
    <source>
        <dbReference type="EMBL" id="CDZ76363.1"/>
    </source>
</evidence>
<organism evidence="1 2">
    <name type="scientific">Legionella massiliensis</name>
    <dbReference type="NCBI Taxonomy" id="1034943"/>
    <lineage>
        <taxon>Bacteria</taxon>
        <taxon>Pseudomonadati</taxon>
        <taxon>Pseudomonadota</taxon>
        <taxon>Gammaproteobacteria</taxon>
        <taxon>Legionellales</taxon>
        <taxon>Legionellaceae</taxon>
        <taxon>Legionella</taxon>
    </lineage>
</organism>
<evidence type="ECO:0000313" key="2">
    <source>
        <dbReference type="Proteomes" id="UP000044071"/>
    </source>
</evidence>
<protein>
    <submittedName>
        <fullName evidence="1">Uncharacterized protein</fullName>
    </submittedName>
</protein>
<dbReference type="AlphaFoldDB" id="A0A078KXD7"/>
<sequence length="117" mass="13166">MREKKVENILWQIIDKKFDVPDSIAALPAKVSGTDMVKIIGFSAMMLSKSILQAAIKKYELSSQEFHIDGQYQGKTAVEWLAPRAAQGNQEAIEMLQIMNDLPSMQVSTSFSIVRQY</sequence>